<dbReference type="InterPro" id="IPR050275">
    <property type="entry name" value="PGM_Phosphatase"/>
</dbReference>
<dbReference type="KEGG" id="cten:18250608"/>
<evidence type="ECO:0000313" key="1">
    <source>
        <dbReference type="EMBL" id="EGV66376.1"/>
    </source>
</evidence>
<dbReference type="EMBL" id="GL996510">
    <property type="protein sequence ID" value="EGV66376.1"/>
    <property type="molecule type" value="Genomic_DNA"/>
</dbReference>
<dbReference type="STRING" id="590646.G3AXH0"/>
<dbReference type="Gene3D" id="3.40.50.1240">
    <property type="entry name" value="Phosphoglycerate mutase-like"/>
    <property type="match status" value="1"/>
</dbReference>
<dbReference type="Pfam" id="PF00300">
    <property type="entry name" value="His_Phos_1"/>
    <property type="match status" value="1"/>
</dbReference>
<dbReference type="InterPro" id="IPR013078">
    <property type="entry name" value="His_Pase_superF_clade-1"/>
</dbReference>
<reference evidence="1 2" key="1">
    <citation type="journal article" date="2011" name="Proc. Natl. Acad. Sci. U.S.A.">
        <title>Comparative genomics of xylose-fermenting fungi for enhanced biofuel production.</title>
        <authorList>
            <person name="Wohlbach D.J."/>
            <person name="Kuo A."/>
            <person name="Sato T.K."/>
            <person name="Potts K.M."/>
            <person name="Salamov A.A."/>
            <person name="LaButti K.M."/>
            <person name="Sun H."/>
            <person name="Clum A."/>
            <person name="Pangilinan J.L."/>
            <person name="Lindquist E.A."/>
            <person name="Lucas S."/>
            <person name="Lapidus A."/>
            <person name="Jin M."/>
            <person name="Gunawan C."/>
            <person name="Balan V."/>
            <person name="Dale B.E."/>
            <person name="Jeffries T.W."/>
            <person name="Zinkel R."/>
            <person name="Barry K.W."/>
            <person name="Grigoriev I.V."/>
            <person name="Gasch A.P."/>
        </authorList>
    </citation>
    <scope>NUCLEOTIDE SEQUENCE [LARGE SCALE GENOMIC DNA]</scope>
    <source>
        <strain evidence="2">ATCC 10573 / BCRC 21748 / CBS 615 / JCM 9827 / NBRC 10315 / NRRL Y-1498 / VKM Y-70</strain>
    </source>
</reference>
<dbReference type="Proteomes" id="UP000000707">
    <property type="component" value="Unassembled WGS sequence"/>
</dbReference>
<gene>
    <name evidence="1" type="ORF">CANTEDRAFT_96437</name>
</gene>
<dbReference type="InterPro" id="IPR029033">
    <property type="entry name" value="His_PPase_superfam"/>
</dbReference>
<dbReference type="GeneID" id="18250608"/>
<dbReference type="SUPFAM" id="SSF53254">
    <property type="entry name" value="Phosphoglycerate mutase-like"/>
    <property type="match status" value="1"/>
</dbReference>
<dbReference type="AlphaFoldDB" id="G3AXH0"/>
<dbReference type="GO" id="GO:0005737">
    <property type="term" value="C:cytoplasm"/>
    <property type="evidence" value="ECO:0007669"/>
    <property type="project" value="TreeGrafter"/>
</dbReference>
<dbReference type="eggNOG" id="KOG4754">
    <property type="taxonomic scope" value="Eukaryota"/>
</dbReference>
<evidence type="ECO:0000313" key="2">
    <source>
        <dbReference type="Proteomes" id="UP000000707"/>
    </source>
</evidence>
<accession>G3AXH0</accession>
<name>G3AXH0_CANTC</name>
<proteinExistence type="predicted"/>
<dbReference type="OrthoDB" id="496981at2759"/>
<dbReference type="HOGENOM" id="CLU_039184_0_3_1"/>
<sequence length="316" mass="35766">MVSNAISNESIESSNALVPSKYSVVKGFFEQDDSSTDNDDFDFMKDNFGLVSGTTWSDVTSEVDKLNAKNDNGTQYKLFFFARHGEGYHNIAPDNYSSEEWECVMQEQDGADGIEWYDALLTPDGISETSDLHTFWQNQLSGGAPLPESFYVSPLRRTLQTFNYTWNGLISYSDQIPLVVENAREKYGIGTESKRHPKSYISENYPFANFEDGFTENDKLWTTTKHEKSKHVRYRAELVLDEIFTSDNNTVISVTTHSGTISAFLKIVDHRKWSMKTGEVIPVIIKASKYEPYSKPDVDDAWSTLPSSCATYVADN</sequence>
<dbReference type="PANTHER" id="PTHR48100">
    <property type="entry name" value="BROAD-SPECIFICITY PHOSPHATASE YOR283W-RELATED"/>
    <property type="match status" value="1"/>
</dbReference>
<dbReference type="GO" id="GO:0016791">
    <property type="term" value="F:phosphatase activity"/>
    <property type="evidence" value="ECO:0007669"/>
    <property type="project" value="TreeGrafter"/>
</dbReference>
<keyword evidence="2" id="KW-1185">Reference proteome</keyword>
<dbReference type="PANTHER" id="PTHR48100:SF1">
    <property type="entry name" value="HISTIDINE PHOSPHATASE FAMILY PROTEIN-RELATED"/>
    <property type="match status" value="1"/>
</dbReference>
<protein>
    <submittedName>
        <fullName evidence="1">Phosphoglycerate mutase-like protein</fullName>
    </submittedName>
</protein>
<dbReference type="CDD" id="cd07067">
    <property type="entry name" value="HP_PGM_like"/>
    <property type="match status" value="1"/>
</dbReference>
<organism evidence="2">
    <name type="scientific">Candida tenuis (strain ATCC 10573 / BCRC 21748 / CBS 615 / JCM 9827 / NBRC 10315 / NRRL Y-1498 / VKM Y-70)</name>
    <name type="common">Yeast</name>
    <name type="synonym">Yamadazyma tenuis</name>
    <dbReference type="NCBI Taxonomy" id="590646"/>
    <lineage>
        <taxon>Eukaryota</taxon>
        <taxon>Fungi</taxon>
        <taxon>Dikarya</taxon>
        <taxon>Ascomycota</taxon>
        <taxon>Saccharomycotina</taxon>
        <taxon>Pichiomycetes</taxon>
        <taxon>Debaryomycetaceae</taxon>
        <taxon>Yamadazyma</taxon>
    </lineage>
</organism>